<feature type="transmembrane region" description="Helical" evidence="5">
    <location>
        <begin position="439"/>
        <end position="458"/>
    </location>
</feature>
<dbReference type="AlphaFoldDB" id="B0C833"/>
<evidence type="ECO:0000256" key="5">
    <source>
        <dbReference type="SAM" id="Phobius"/>
    </source>
</evidence>
<evidence type="ECO:0000256" key="4">
    <source>
        <dbReference type="ARBA" id="ARBA00023136"/>
    </source>
</evidence>
<dbReference type="PANTHER" id="PTHR43424:SF1">
    <property type="entry name" value="LOCUS PUTATIVE PROTEIN 1-RELATED"/>
    <property type="match status" value="1"/>
</dbReference>
<dbReference type="OrthoDB" id="103403at2"/>
<dbReference type="GO" id="GO:0016020">
    <property type="term" value="C:membrane"/>
    <property type="evidence" value="ECO:0007669"/>
    <property type="project" value="UniProtKB-SubCell"/>
</dbReference>
<dbReference type="STRING" id="329726.AM1_2717"/>
<dbReference type="Proteomes" id="UP000000268">
    <property type="component" value="Chromosome"/>
</dbReference>
<feature type="transmembrane region" description="Helical" evidence="5">
    <location>
        <begin position="46"/>
        <end position="65"/>
    </location>
</feature>
<gene>
    <name evidence="6" type="ordered locus">AM1_2717</name>
</gene>
<evidence type="ECO:0000256" key="2">
    <source>
        <dbReference type="ARBA" id="ARBA00022692"/>
    </source>
</evidence>
<organism evidence="6 7">
    <name type="scientific">Acaryochloris marina (strain MBIC 11017)</name>
    <dbReference type="NCBI Taxonomy" id="329726"/>
    <lineage>
        <taxon>Bacteria</taxon>
        <taxon>Bacillati</taxon>
        <taxon>Cyanobacteriota</taxon>
        <taxon>Cyanophyceae</taxon>
        <taxon>Acaryochloridales</taxon>
        <taxon>Acaryochloridaceae</taxon>
        <taxon>Acaryochloris</taxon>
    </lineage>
</organism>
<dbReference type="PANTHER" id="PTHR43424">
    <property type="entry name" value="LOCUS PUTATIVE PROTEIN 1-RELATED"/>
    <property type="match status" value="1"/>
</dbReference>
<comment type="subcellular location">
    <subcellularLocation>
        <location evidence="1">Membrane</location>
        <topology evidence="1">Multi-pass membrane protein</topology>
    </subcellularLocation>
</comment>
<feature type="transmembrane region" description="Helical" evidence="5">
    <location>
        <begin position="253"/>
        <end position="273"/>
    </location>
</feature>
<keyword evidence="3 5" id="KW-1133">Transmembrane helix</keyword>
<evidence type="ECO:0000313" key="6">
    <source>
        <dbReference type="EMBL" id="ABW27717.1"/>
    </source>
</evidence>
<dbReference type="eggNOG" id="COG2244">
    <property type="taxonomic scope" value="Bacteria"/>
</dbReference>
<dbReference type="InterPro" id="IPR052556">
    <property type="entry name" value="PolySynth_Transporter"/>
</dbReference>
<feature type="transmembrane region" description="Helical" evidence="5">
    <location>
        <begin position="294"/>
        <end position="320"/>
    </location>
</feature>
<protein>
    <submittedName>
        <fullName evidence="6">Polysaccharide biosynthesis protein, putative</fullName>
    </submittedName>
</protein>
<feature type="transmembrane region" description="Helical" evidence="5">
    <location>
        <begin position="175"/>
        <end position="196"/>
    </location>
</feature>
<feature type="transmembrane region" description="Helical" evidence="5">
    <location>
        <begin position="12"/>
        <end position="34"/>
    </location>
</feature>
<evidence type="ECO:0000256" key="1">
    <source>
        <dbReference type="ARBA" id="ARBA00004141"/>
    </source>
</evidence>
<evidence type="ECO:0000256" key="3">
    <source>
        <dbReference type="ARBA" id="ARBA00022989"/>
    </source>
</evidence>
<evidence type="ECO:0000313" key="7">
    <source>
        <dbReference type="Proteomes" id="UP000000268"/>
    </source>
</evidence>
<dbReference type="HOGENOM" id="CLU_022017_6_2_3"/>
<accession>B0C833</accession>
<name>B0C833_ACAM1</name>
<feature type="transmembrane region" description="Helical" evidence="5">
    <location>
        <begin position="326"/>
        <end position="351"/>
    </location>
</feature>
<dbReference type="KEGG" id="amr:AM1_2717"/>
<dbReference type="EMBL" id="CP000828">
    <property type="protein sequence ID" value="ABW27717.1"/>
    <property type="molecule type" value="Genomic_DNA"/>
</dbReference>
<dbReference type="RefSeq" id="WP_012163164.1">
    <property type="nucleotide sequence ID" value="NC_009925.1"/>
</dbReference>
<feature type="transmembrane region" description="Helical" evidence="5">
    <location>
        <begin position="85"/>
        <end position="109"/>
    </location>
</feature>
<proteinExistence type="predicted"/>
<reference evidence="6 7" key="1">
    <citation type="journal article" date="2008" name="Proc. Natl. Acad. Sci. U.S.A.">
        <title>Niche adaptation and genome expansion in the chlorophyll d-producing cyanobacterium Acaryochloris marina.</title>
        <authorList>
            <person name="Swingley W.D."/>
            <person name="Chen M."/>
            <person name="Cheung P.C."/>
            <person name="Conrad A.L."/>
            <person name="Dejesa L.C."/>
            <person name="Hao J."/>
            <person name="Honchak B.M."/>
            <person name="Karbach L.E."/>
            <person name="Kurdoglu A."/>
            <person name="Lahiri S."/>
            <person name="Mastrian S.D."/>
            <person name="Miyashita H."/>
            <person name="Page L."/>
            <person name="Ramakrishna P."/>
            <person name="Satoh S."/>
            <person name="Sattley W.M."/>
            <person name="Shimada Y."/>
            <person name="Taylor H.L."/>
            <person name="Tomo T."/>
            <person name="Tsuchiya T."/>
            <person name="Wang Z.T."/>
            <person name="Raymond J."/>
            <person name="Mimuro M."/>
            <person name="Blankenship R.E."/>
            <person name="Touchman J.W."/>
        </authorList>
    </citation>
    <scope>NUCLEOTIDE SEQUENCE [LARGE SCALE GENOMIC DNA]</scope>
    <source>
        <strain evidence="7">MBIC 11017</strain>
    </source>
</reference>
<keyword evidence="4 5" id="KW-0472">Membrane</keyword>
<dbReference type="InterPro" id="IPR002797">
    <property type="entry name" value="Polysacc_synth"/>
</dbReference>
<feature type="transmembrane region" description="Helical" evidence="5">
    <location>
        <begin position="217"/>
        <end position="233"/>
    </location>
</feature>
<feature type="transmembrane region" description="Helical" evidence="5">
    <location>
        <begin position="414"/>
        <end position="433"/>
    </location>
</feature>
<sequence>MKSIRKIFQAIDFSYFFTFLSEATLGITFLLYIFIARVVGPGQYGIFSAAASLGGILAFFTQFGFSALINREVANNPKEGTKNTYLYLFIESLNSLFILLLLLPLSIVLGFQDKGILICFCLTISEICRGAKQTVRGVYRGNSQYKSETILLASERIILGIIASLVLVISKDLFFVTAAFAGVRIIDLFVVIFILSRQFTLLSAINSQTVWNAVKKAYPFALTGILWVVYYQIDLLMLNTLSTSEQVGYYSASYRIFEIFLTLPRIIFLVSFTKLARHNFNDKPKLSTELFNSVILLIVFVLPFIIAAGLLSVPLVNIIYGSSFYAAIPSLVILLPSLGIKMFGTLIQYFFEATKREKILPPLLLTTVIFNISANAILIPLWGALGAALATLISEFIFTIFGSTMLIRIKFQRIGFTILYIALLCLLVSLIPSLIFYKVNIYLCIASFAICVLLIAVITRKYKKSSIKPRTL</sequence>
<feature type="transmembrane region" description="Helical" evidence="5">
    <location>
        <begin position="363"/>
        <end position="382"/>
    </location>
</feature>
<keyword evidence="7" id="KW-1185">Reference proteome</keyword>
<feature type="transmembrane region" description="Helical" evidence="5">
    <location>
        <begin position="388"/>
        <end position="407"/>
    </location>
</feature>
<dbReference type="Pfam" id="PF01943">
    <property type="entry name" value="Polysacc_synt"/>
    <property type="match status" value="1"/>
</dbReference>
<keyword evidence="2 5" id="KW-0812">Transmembrane</keyword>